<dbReference type="GO" id="GO:0000124">
    <property type="term" value="C:SAGA complex"/>
    <property type="evidence" value="ECO:0007669"/>
    <property type="project" value="TreeGrafter"/>
</dbReference>
<dbReference type="GO" id="GO:0003713">
    <property type="term" value="F:transcription coactivator activity"/>
    <property type="evidence" value="ECO:0007669"/>
    <property type="project" value="TreeGrafter"/>
</dbReference>
<dbReference type="InterPro" id="IPR019340">
    <property type="entry name" value="Histone_AcTrfase_su3"/>
</dbReference>
<gene>
    <name evidence="8" type="ORF">AX774_g674</name>
</gene>
<keyword evidence="7" id="KW-0812">Transmembrane</keyword>
<reference evidence="9" key="1">
    <citation type="submission" date="2017-01" db="EMBL/GenBank/DDBJ databases">
        <authorList>
            <person name="Wang Y."/>
            <person name="White M."/>
            <person name="Kvist S."/>
            <person name="Moncalvo J.-M."/>
        </authorList>
    </citation>
    <scope>NUCLEOTIDE SEQUENCE [LARGE SCALE GENOMIC DNA]</scope>
    <source>
        <strain evidence="9">COL-18-3</strain>
    </source>
</reference>
<keyword evidence="5" id="KW-0539">Nucleus</keyword>
<name>A0A1R1PXR4_ZANCU</name>
<keyword evidence="7" id="KW-0472">Membrane</keyword>
<keyword evidence="4" id="KW-0804">Transcription</keyword>
<evidence type="ECO:0000256" key="7">
    <source>
        <dbReference type="SAM" id="Phobius"/>
    </source>
</evidence>
<dbReference type="GO" id="GO:0006357">
    <property type="term" value="P:regulation of transcription by RNA polymerase II"/>
    <property type="evidence" value="ECO:0007669"/>
    <property type="project" value="TreeGrafter"/>
</dbReference>
<organism evidence="8 9">
    <name type="scientific">Zancudomyces culisetae</name>
    <name type="common">Gut fungus</name>
    <name type="synonym">Smittium culisetae</name>
    <dbReference type="NCBI Taxonomy" id="1213189"/>
    <lineage>
        <taxon>Eukaryota</taxon>
        <taxon>Fungi</taxon>
        <taxon>Fungi incertae sedis</taxon>
        <taxon>Zoopagomycota</taxon>
        <taxon>Kickxellomycotina</taxon>
        <taxon>Harpellomycetes</taxon>
        <taxon>Harpellales</taxon>
        <taxon>Legeriomycetaceae</taxon>
        <taxon>Zancudomyces</taxon>
    </lineage>
</organism>
<dbReference type="AlphaFoldDB" id="A0A1R1PXR4"/>
<keyword evidence="7" id="KW-1133">Transmembrane helix</keyword>
<evidence type="ECO:0000313" key="8">
    <source>
        <dbReference type="EMBL" id="OMH85761.1"/>
    </source>
</evidence>
<feature type="transmembrane region" description="Helical" evidence="7">
    <location>
        <begin position="396"/>
        <end position="414"/>
    </location>
</feature>
<protein>
    <submittedName>
        <fullName evidence="8">Chromatin-remodeling complexes subunit ngg1</fullName>
    </submittedName>
</protein>
<comment type="caution">
    <text evidence="8">The sequence shown here is derived from an EMBL/GenBank/DDBJ whole genome shotgun (WGS) entry which is preliminary data.</text>
</comment>
<accession>A0A1R1PXR4</accession>
<proteinExistence type="inferred from homology"/>
<comment type="subcellular location">
    <subcellularLocation>
        <location evidence="1">Nucleus</location>
    </subcellularLocation>
</comment>
<evidence type="ECO:0000256" key="5">
    <source>
        <dbReference type="ARBA" id="ARBA00023242"/>
    </source>
</evidence>
<evidence type="ECO:0000256" key="3">
    <source>
        <dbReference type="ARBA" id="ARBA00023015"/>
    </source>
</evidence>
<dbReference type="Proteomes" id="UP000188320">
    <property type="component" value="Unassembled WGS sequence"/>
</dbReference>
<evidence type="ECO:0000256" key="1">
    <source>
        <dbReference type="ARBA" id="ARBA00004123"/>
    </source>
</evidence>
<dbReference type="OrthoDB" id="1232at2759"/>
<evidence type="ECO:0000256" key="6">
    <source>
        <dbReference type="SAM" id="MobiDB-lite"/>
    </source>
</evidence>
<comment type="similarity">
    <text evidence="2">Belongs to the NGG1 family.</text>
</comment>
<evidence type="ECO:0000256" key="2">
    <source>
        <dbReference type="ARBA" id="ARBA00005330"/>
    </source>
</evidence>
<dbReference type="PANTHER" id="PTHR13556">
    <property type="entry name" value="TRANSCRIPTIONAL ADAPTER 3-RELATED"/>
    <property type="match status" value="1"/>
</dbReference>
<keyword evidence="3" id="KW-0805">Transcription regulation</keyword>
<evidence type="ECO:0000313" key="9">
    <source>
        <dbReference type="Proteomes" id="UP000188320"/>
    </source>
</evidence>
<evidence type="ECO:0000256" key="4">
    <source>
        <dbReference type="ARBA" id="ARBA00023163"/>
    </source>
</evidence>
<keyword evidence="9" id="KW-1185">Reference proteome</keyword>
<dbReference type="GO" id="GO:0005634">
    <property type="term" value="C:nucleus"/>
    <property type="evidence" value="ECO:0007669"/>
    <property type="project" value="UniProtKB-SubCell"/>
</dbReference>
<feature type="compositionally biased region" description="Polar residues" evidence="6">
    <location>
        <begin position="94"/>
        <end position="107"/>
    </location>
</feature>
<dbReference type="EMBL" id="LSSK01000046">
    <property type="protein sequence ID" value="OMH85761.1"/>
    <property type="molecule type" value="Genomic_DNA"/>
</dbReference>
<dbReference type="Pfam" id="PF10198">
    <property type="entry name" value="Ada3"/>
    <property type="match status" value="1"/>
</dbReference>
<sequence length="442" mass="50584">MSRFIGYSIPDGKYNHFTEEISALLQGSIDRIKDRLSIEDLKHDLLDLKNEAKRRLESISDDYDIFLKNSAGPENKRIKVDEQEKGPLSAFKDSPNTNDYDSRQSTPGPGAYTPTLQTSRRKAMAKYGSDILTNAPLSTFGSRIEEFMIARDDFSKVKITNQVSSNAFWTAMDYYFRNLTEEDFDTLAKSKEDSSLFRMAPKETHYIQRWANEEASCFPELMQVSKLKMMISRLMNDVSKGKYDESKPESPGQLSDEGLVSSALRCPPLTERIFGALVDNNLVSLNRRNSFKPSIVEKSEADNTVAEVPTFEDRIKRELFCIGVLDKPDVDWNNTEDDEVAVEIRSLQNKLRSQMAINNMRKERLLEVAKQYMAFQEYRSIVEELDKQIEQTYAKLAASVMPFITAIFVITLVINASKFSINVFICISYRNFQKPGKENPQQ</sequence>
<feature type="compositionally biased region" description="Basic and acidic residues" evidence="6">
    <location>
        <begin position="76"/>
        <end position="85"/>
    </location>
</feature>
<dbReference type="PANTHER" id="PTHR13556:SF2">
    <property type="entry name" value="TRANSCRIPTIONAL ADAPTER 3"/>
    <property type="match status" value="1"/>
</dbReference>
<feature type="region of interest" description="Disordered" evidence="6">
    <location>
        <begin position="76"/>
        <end position="115"/>
    </location>
</feature>